<dbReference type="SUPFAM" id="SSF53955">
    <property type="entry name" value="Lysozyme-like"/>
    <property type="match status" value="1"/>
</dbReference>
<proteinExistence type="inferred from homology"/>
<feature type="chain" id="PRO_5003618357" evidence="3">
    <location>
        <begin position="26"/>
        <end position="471"/>
    </location>
</feature>
<dbReference type="HOGENOM" id="CLU_027327_0_1_6"/>
<dbReference type="PANTHER" id="PTHR37423:SF2">
    <property type="entry name" value="MEMBRANE-BOUND LYTIC MUREIN TRANSGLYCOSYLASE C"/>
    <property type="match status" value="1"/>
</dbReference>
<feature type="domain" description="Transglycosylase SLT" evidence="4">
    <location>
        <begin position="188"/>
        <end position="280"/>
    </location>
</feature>
<name>H8Z153_9GAMM</name>
<reference evidence="6" key="1">
    <citation type="submission" date="2011-06" db="EMBL/GenBank/DDBJ databases">
        <authorList>
            <consortium name="US DOE Joint Genome Institute (JGI-PGF)"/>
            <person name="Lucas S."/>
            <person name="Han J."/>
            <person name="Lapidus A."/>
            <person name="Cheng J.-F."/>
            <person name="Goodwin L."/>
            <person name="Pitluck S."/>
            <person name="Peters L."/>
            <person name="Land M.L."/>
            <person name="Hauser L."/>
            <person name="Vogl K."/>
            <person name="Liu Z."/>
            <person name="Overmann J."/>
            <person name="Frigaard N.-U."/>
            <person name="Bryant D.A."/>
            <person name="Woyke T.J."/>
        </authorList>
    </citation>
    <scope>NUCLEOTIDE SEQUENCE [LARGE SCALE GENOMIC DNA]</scope>
    <source>
        <strain evidence="6">970</strain>
    </source>
</reference>
<dbReference type="InterPro" id="IPR023346">
    <property type="entry name" value="Lysozyme-like_dom_sf"/>
</dbReference>
<feature type="region of interest" description="Disordered" evidence="2">
    <location>
        <begin position="379"/>
        <end position="423"/>
    </location>
</feature>
<evidence type="ECO:0000313" key="6">
    <source>
        <dbReference type="Proteomes" id="UP000002964"/>
    </source>
</evidence>
<gene>
    <name evidence="5" type="ORF">Thi970DRAFT_01575</name>
</gene>
<protein>
    <submittedName>
        <fullName evidence="5">Soluble lytic murein transglycosylase-like protein</fullName>
    </submittedName>
</protein>
<evidence type="ECO:0000313" key="5">
    <source>
        <dbReference type="EMBL" id="EIC21368.1"/>
    </source>
</evidence>
<reference evidence="5 6" key="2">
    <citation type="submission" date="2011-11" db="EMBL/GenBank/DDBJ databases">
        <authorList>
            <consortium name="US DOE Joint Genome Institute"/>
            <person name="Lucas S."/>
            <person name="Han J."/>
            <person name="Lapidus A."/>
            <person name="Cheng J.-F."/>
            <person name="Goodwin L."/>
            <person name="Pitluck S."/>
            <person name="Peters L."/>
            <person name="Ovchinnikova G."/>
            <person name="Zhang X."/>
            <person name="Detter J.C."/>
            <person name="Han C."/>
            <person name="Tapia R."/>
            <person name="Land M."/>
            <person name="Hauser L."/>
            <person name="Kyrpides N."/>
            <person name="Ivanova N."/>
            <person name="Pagani I."/>
            <person name="Vogl K."/>
            <person name="Liu Z."/>
            <person name="Overmann J."/>
            <person name="Frigaard N.-U."/>
            <person name="Bryant D."/>
            <person name="Woyke T."/>
        </authorList>
    </citation>
    <scope>NUCLEOTIDE SEQUENCE [LARGE SCALE GENOMIC DNA]</scope>
    <source>
        <strain evidence="5 6">970</strain>
    </source>
</reference>
<dbReference type="eggNOG" id="COG0741">
    <property type="taxonomic scope" value="Bacteria"/>
</dbReference>
<organism evidence="5 6">
    <name type="scientific">Thiorhodovibrio frisius</name>
    <dbReference type="NCBI Taxonomy" id="631362"/>
    <lineage>
        <taxon>Bacteria</taxon>
        <taxon>Pseudomonadati</taxon>
        <taxon>Pseudomonadota</taxon>
        <taxon>Gammaproteobacteria</taxon>
        <taxon>Chromatiales</taxon>
        <taxon>Chromatiaceae</taxon>
        <taxon>Thiorhodovibrio</taxon>
    </lineage>
</organism>
<dbReference type="Pfam" id="PF01464">
    <property type="entry name" value="SLT"/>
    <property type="match status" value="1"/>
</dbReference>
<dbReference type="CDD" id="cd16894">
    <property type="entry name" value="MltD-like"/>
    <property type="match status" value="1"/>
</dbReference>
<dbReference type="Gene3D" id="1.10.530.10">
    <property type="match status" value="1"/>
</dbReference>
<evidence type="ECO:0000256" key="2">
    <source>
        <dbReference type="SAM" id="MobiDB-lite"/>
    </source>
</evidence>
<sequence length="471" mass="52972">MHQPARQRSPHFAALLLAMFTAVLALLPSGCANQDTQPEFATTHDFAVPASLKPNVEFWRKVYAEWSRSQVVVHDDRYLDLIYQIADLPGPVKASYTPQQRDFVDRLKLSWSERLQRLSRKLASNAPLTNEERALKDKITAAGGAAALINPAERVRTQRGLRERFRRGIDISGRYDQEFREIFRRHGVPEDLAYLPHVESSFQLNARSSAGATGMWQFIRSTGRHYMTVNSQIDERLDPFIAADAAARYLAEAHRELGSWPLAITSYNHGVGGMSNARALHGNDIGSIVKSYRGRYFGFASRNFYAEFIAARHVAMNANNYFPGNIHYEPPIAHKRERLARSLTINQIAREYRVPAYELIRANPAWLDPIRDGRAPVPAGSAIWLPTDQQSSRPKKQPAPDRPLFGARQINGSSPEAAPQALSMQKPIHPKAWRRAMRLAVNHMDSFSGIAGTMRINHSPLPFMPRPGAEA</sequence>
<evidence type="ECO:0000256" key="1">
    <source>
        <dbReference type="ARBA" id="ARBA00007734"/>
    </source>
</evidence>
<dbReference type="RefSeq" id="WP_009147953.1">
    <property type="nucleotide sequence ID" value="NZ_CP121471.1"/>
</dbReference>
<evidence type="ECO:0000259" key="4">
    <source>
        <dbReference type="Pfam" id="PF01464"/>
    </source>
</evidence>
<dbReference type="Proteomes" id="UP000002964">
    <property type="component" value="Unassembled WGS sequence"/>
</dbReference>
<accession>H8Z153</accession>
<evidence type="ECO:0000256" key="3">
    <source>
        <dbReference type="SAM" id="SignalP"/>
    </source>
</evidence>
<dbReference type="EMBL" id="JH603169">
    <property type="protein sequence ID" value="EIC21368.1"/>
    <property type="molecule type" value="Genomic_DNA"/>
</dbReference>
<dbReference type="STRING" id="631362.Thi970DRAFT_01575"/>
<dbReference type="PANTHER" id="PTHR37423">
    <property type="entry name" value="SOLUBLE LYTIC MUREIN TRANSGLYCOSYLASE-RELATED"/>
    <property type="match status" value="1"/>
</dbReference>
<dbReference type="InterPro" id="IPR008258">
    <property type="entry name" value="Transglycosylase_SLT_dom_1"/>
</dbReference>
<keyword evidence="3" id="KW-0732">Signal</keyword>
<dbReference type="OrthoDB" id="9815002at2"/>
<feature type="signal peptide" evidence="3">
    <location>
        <begin position="1"/>
        <end position="25"/>
    </location>
</feature>
<keyword evidence="6" id="KW-1185">Reference proteome</keyword>
<comment type="similarity">
    <text evidence="1">Belongs to the transglycosylase Slt family.</text>
</comment>
<dbReference type="AlphaFoldDB" id="H8Z153"/>